<dbReference type="OrthoDB" id="4464164at2759"/>
<evidence type="ECO:0000313" key="2">
    <source>
        <dbReference type="EMBL" id="KAB8074916.1"/>
    </source>
</evidence>
<accession>A0A5N5X297</accession>
<keyword evidence="3" id="KW-1185">Reference proteome</keyword>
<gene>
    <name evidence="2" type="ORF">BDV29DRAFT_115376</name>
</gene>
<reference evidence="2 3" key="1">
    <citation type="submission" date="2019-04" db="EMBL/GenBank/DDBJ databases">
        <title>Friends and foes A comparative genomics study of 23 Aspergillus species from section Flavi.</title>
        <authorList>
            <consortium name="DOE Joint Genome Institute"/>
            <person name="Kjaerbolling I."/>
            <person name="Vesth T."/>
            <person name="Frisvad J.C."/>
            <person name="Nybo J.L."/>
            <person name="Theobald S."/>
            <person name="Kildgaard S."/>
            <person name="Isbrandt T."/>
            <person name="Kuo A."/>
            <person name="Sato A."/>
            <person name="Lyhne E.K."/>
            <person name="Kogle M.E."/>
            <person name="Wiebenga A."/>
            <person name="Kun R.S."/>
            <person name="Lubbers R.J."/>
            <person name="Makela M.R."/>
            <person name="Barry K."/>
            <person name="Chovatia M."/>
            <person name="Clum A."/>
            <person name="Daum C."/>
            <person name="Haridas S."/>
            <person name="He G."/>
            <person name="LaButti K."/>
            <person name="Lipzen A."/>
            <person name="Mondo S."/>
            <person name="Riley R."/>
            <person name="Salamov A."/>
            <person name="Simmons B.A."/>
            <person name="Magnuson J.K."/>
            <person name="Henrissat B."/>
            <person name="Mortensen U.H."/>
            <person name="Larsen T.O."/>
            <person name="Devries R.P."/>
            <person name="Grigoriev I.V."/>
            <person name="Machida M."/>
            <person name="Baker S.E."/>
            <person name="Andersen M.R."/>
        </authorList>
    </citation>
    <scope>NUCLEOTIDE SEQUENCE [LARGE SCALE GENOMIC DNA]</scope>
    <source>
        <strain evidence="2 3">CBS 151.66</strain>
    </source>
</reference>
<proteinExistence type="predicted"/>
<sequence>MPPHSSQTVGELIIVHQGCRDSRRQARVHLAQNGIKKRTQRQRKRSNGSPLPRDANTAAPPRISAQIALSGSSMVEYLISTNVFNDLSSTWGVSPAICPGPANLSHSISRASDALECIFRANLAFHWVDLNLWMTADGKRDMRIAALSYRGQAIDLARKDLIRYSTSQSPDRDCSRLSIDQANREMSFGIVLRLLQLDYRFARSDVHAHFAACRRLLRRHLVDHLPTHQSPIDDLACAIRNPHLHHLMITFECVNCASESVIWDDGDLAFLHSRLHDLVSRLNMCNLASTNNRLLHEASPLAPPRVSPSTILWRILTKQPSSIASNIYRDVCEFSAQLAALLILCSVFLDYEDGLEGADASVPDQCVEELENALLALGEEDALSSALNAAWLLAGGLGLPLTRRRARLWWVSGMVYALKRSSYPKTTVVRCDAVDQKMNDLYVKQVCLEYLANSGKASPYSVDRVNHWTLSPSTCTPRSS</sequence>
<name>A0A5N5X297_9EURO</name>
<evidence type="ECO:0000256" key="1">
    <source>
        <dbReference type="SAM" id="MobiDB-lite"/>
    </source>
</evidence>
<dbReference type="EMBL" id="ML732202">
    <property type="protein sequence ID" value="KAB8074916.1"/>
    <property type="molecule type" value="Genomic_DNA"/>
</dbReference>
<feature type="region of interest" description="Disordered" evidence="1">
    <location>
        <begin position="31"/>
        <end position="60"/>
    </location>
</feature>
<evidence type="ECO:0000313" key="3">
    <source>
        <dbReference type="Proteomes" id="UP000326565"/>
    </source>
</evidence>
<feature type="compositionally biased region" description="Basic residues" evidence="1">
    <location>
        <begin position="35"/>
        <end position="46"/>
    </location>
</feature>
<protein>
    <submittedName>
        <fullName evidence="2">Uncharacterized protein</fullName>
    </submittedName>
</protein>
<dbReference type="Proteomes" id="UP000326565">
    <property type="component" value="Unassembled WGS sequence"/>
</dbReference>
<organism evidence="2 3">
    <name type="scientific">Aspergillus leporis</name>
    <dbReference type="NCBI Taxonomy" id="41062"/>
    <lineage>
        <taxon>Eukaryota</taxon>
        <taxon>Fungi</taxon>
        <taxon>Dikarya</taxon>
        <taxon>Ascomycota</taxon>
        <taxon>Pezizomycotina</taxon>
        <taxon>Eurotiomycetes</taxon>
        <taxon>Eurotiomycetidae</taxon>
        <taxon>Eurotiales</taxon>
        <taxon>Aspergillaceae</taxon>
        <taxon>Aspergillus</taxon>
        <taxon>Aspergillus subgen. Circumdati</taxon>
    </lineage>
</organism>
<dbReference type="AlphaFoldDB" id="A0A5N5X297"/>